<reference evidence="2 3" key="1">
    <citation type="journal article" date="2020" name="Microb. Genom.">
        <title>Genetic diversity of clinical and environmental Mucorales isolates obtained from an investigation of mucormycosis cases among solid organ transplant recipients.</title>
        <authorList>
            <person name="Nguyen M.H."/>
            <person name="Kaul D."/>
            <person name="Muto C."/>
            <person name="Cheng S.J."/>
            <person name="Richter R.A."/>
            <person name="Bruno V.M."/>
            <person name="Liu G."/>
            <person name="Beyhan S."/>
            <person name="Sundermann A.J."/>
            <person name="Mounaud S."/>
            <person name="Pasculle A.W."/>
            <person name="Nierman W.C."/>
            <person name="Driscoll E."/>
            <person name="Cumbie R."/>
            <person name="Clancy C.J."/>
            <person name="Dupont C.L."/>
        </authorList>
    </citation>
    <scope>NUCLEOTIDE SEQUENCE [LARGE SCALE GENOMIC DNA]</scope>
    <source>
        <strain evidence="2 3">GL24</strain>
    </source>
</reference>
<dbReference type="GO" id="GO:0006508">
    <property type="term" value="P:proteolysis"/>
    <property type="evidence" value="ECO:0007669"/>
    <property type="project" value="InterPro"/>
</dbReference>
<comment type="caution">
    <text evidence="2">The sequence shown here is derived from an EMBL/GenBank/DDBJ whole genome shotgun (WGS) entry which is preliminary data.</text>
</comment>
<evidence type="ECO:0000313" key="2">
    <source>
        <dbReference type="EMBL" id="KAG1574608.1"/>
    </source>
</evidence>
<dbReference type="Proteomes" id="UP000740926">
    <property type="component" value="Unassembled WGS sequence"/>
</dbReference>
<proteinExistence type="predicted"/>
<dbReference type="Gene3D" id="3.40.50.1820">
    <property type="entry name" value="alpha/beta hydrolase"/>
    <property type="match status" value="1"/>
</dbReference>
<protein>
    <recommendedName>
        <fullName evidence="1">Peptidase S9 prolyl oligopeptidase catalytic domain-containing protein</fullName>
    </recommendedName>
</protein>
<organism evidence="2 3">
    <name type="scientific">Rhizopus delemar</name>
    <dbReference type="NCBI Taxonomy" id="936053"/>
    <lineage>
        <taxon>Eukaryota</taxon>
        <taxon>Fungi</taxon>
        <taxon>Fungi incertae sedis</taxon>
        <taxon>Mucoromycota</taxon>
        <taxon>Mucoromycotina</taxon>
        <taxon>Mucoromycetes</taxon>
        <taxon>Mucorales</taxon>
        <taxon>Mucorineae</taxon>
        <taxon>Rhizopodaceae</taxon>
        <taxon>Rhizopus</taxon>
    </lineage>
</organism>
<keyword evidence="3" id="KW-1185">Reference proteome</keyword>
<gene>
    <name evidence="2" type="ORF">G6F50_001822</name>
</gene>
<dbReference type="EMBL" id="JAANIU010000157">
    <property type="protein sequence ID" value="KAG1574608.1"/>
    <property type="molecule type" value="Genomic_DNA"/>
</dbReference>
<evidence type="ECO:0000259" key="1">
    <source>
        <dbReference type="Pfam" id="PF00326"/>
    </source>
</evidence>
<dbReference type="Pfam" id="PF00326">
    <property type="entry name" value="Peptidase_S9"/>
    <property type="match status" value="1"/>
</dbReference>
<evidence type="ECO:0000313" key="3">
    <source>
        <dbReference type="Proteomes" id="UP000740926"/>
    </source>
</evidence>
<feature type="domain" description="Peptidase S9 prolyl oligopeptidase catalytic" evidence="1">
    <location>
        <begin position="9"/>
        <end position="87"/>
    </location>
</feature>
<dbReference type="AlphaFoldDB" id="A0A9P7CSR2"/>
<accession>A0A9P7CSR2</accession>
<dbReference type="GO" id="GO:0008236">
    <property type="term" value="F:serine-type peptidase activity"/>
    <property type="evidence" value="ECO:0007669"/>
    <property type="project" value="InterPro"/>
</dbReference>
<dbReference type="InterPro" id="IPR029058">
    <property type="entry name" value="AB_hydrolase_fold"/>
</dbReference>
<dbReference type="SUPFAM" id="SSF53474">
    <property type="entry name" value="alpha/beta-Hydrolases"/>
    <property type="match status" value="1"/>
</dbReference>
<sequence length="138" mass="15412">MVILKVPGMVFAGSIRHNWGSHPFCDLETCLDYVLNKYSYLDSERVAGLGASYGGYITNWINSNSNKFKTPVNHDDVSSAAQVYYITVRIIWIYSTLKPLEAQVISRLRSQGNSRLADAAETKSQTSLQDISQMPGFL</sequence>
<dbReference type="InterPro" id="IPR001375">
    <property type="entry name" value="Peptidase_S9_cat"/>
</dbReference>
<name>A0A9P7CSR2_9FUNG</name>